<dbReference type="STRING" id="525919.Apre_0869"/>
<dbReference type="PANTHER" id="PTHR43523">
    <property type="entry name" value="GLUCOSE-1-PHOSPHATE ADENYLYLTRANSFERASE-RELATED"/>
    <property type="match status" value="1"/>
</dbReference>
<name>C7RHD6_ANAPD</name>
<dbReference type="eggNOG" id="COG0448">
    <property type="taxonomic scope" value="Bacteria"/>
</dbReference>
<keyword evidence="2" id="KW-0320">Glycogen biosynthesis</keyword>
<evidence type="ECO:0000256" key="2">
    <source>
        <dbReference type="ARBA" id="ARBA00023056"/>
    </source>
</evidence>
<organism evidence="4 5">
    <name type="scientific">Anaerococcus prevotii (strain ATCC 9321 / DSM 20548 / JCM 6508 / NCTC 11806 / PC1)</name>
    <name type="common">Peptostreptococcus prevotii</name>
    <name type="synonym">Peptococcus prevotii</name>
    <dbReference type="NCBI Taxonomy" id="525919"/>
    <lineage>
        <taxon>Bacteria</taxon>
        <taxon>Bacillati</taxon>
        <taxon>Bacillota</taxon>
        <taxon>Tissierellia</taxon>
        <taxon>Tissierellales</taxon>
        <taxon>Peptoniphilaceae</taxon>
        <taxon>Anaerococcus</taxon>
    </lineage>
</organism>
<feature type="domain" description="Glucose-1-phosphate adenylyltransferase/Bifunctional protein GlmU-like C-terminal hexapeptide" evidence="3">
    <location>
        <begin position="283"/>
        <end position="353"/>
    </location>
</feature>
<dbReference type="Proteomes" id="UP000002294">
    <property type="component" value="Chromosome"/>
</dbReference>
<dbReference type="CDD" id="cd04651">
    <property type="entry name" value="LbH_G1P_AT_C"/>
    <property type="match status" value="1"/>
</dbReference>
<comment type="similarity">
    <text evidence="1">Belongs to the bacterial/plant glucose-1-phosphate adenylyltransferase family.</text>
</comment>
<accession>C7RHD6</accession>
<dbReference type="InterPro" id="IPR011831">
    <property type="entry name" value="ADP-Glc_PPase"/>
</dbReference>
<reference evidence="4 5" key="1">
    <citation type="journal article" date="2009" name="Stand. Genomic Sci.">
        <title>Complete genome sequence of Anaerococcus prevotii type strain (PC1).</title>
        <authorList>
            <person name="Labutti K."/>
            <person name="Pukall R."/>
            <person name="Steenblock K."/>
            <person name="Glavina Del Rio T."/>
            <person name="Tice H."/>
            <person name="Copeland A."/>
            <person name="Cheng J.F."/>
            <person name="Lucas S."/>
            <person name="Chen F."/>
            <person name="Nolan M."/>
            <person name="Bruce D."/>
            <person name="Goodwin L."/>
            <person name="Pitluck S."/>
            <person name="Ivanova N."/>
            <person name="Mavromatis K."/>
            <person name="Ovchinnikova G."/>
            <person name="Pati A."/>
            <person name="Chen A."/>
            <person name="Palaniappan K."/>
            <person name="Land M."/>
            <person name="Hauser L."/>
            <person name="Chang Y.J."/>
            <person name="Jeffries C.D."/>
            <person name="Chain P."/>
            <person name="Saunders E."/>
            <person name="Brettin T."/>
            <person name="Detter J.C."/>
            <person name="Han C."/>
            <person name="Goker M."/>
            <person name="Bristow J."/>
            <person name="Eisen J.A."/>
            <person name="Markowitz V."/>
            <person name="Hugenholtz P."/>
            <person name="Kyrpides N.C."/>
            <person name="Klenk H.P."/>
            <person name="Lapidus A."/>
        </authorList>
    </citation>
    <scope>NUCLEOTIDE SEQUENCE [LARGE SCALE GENOMIC DNA]</scope>
    <source>
        <strain evidence="5">ATCC 9321 / DSM 20548 / JCM 6508 / NCTC 11806 / PC1</strain>
    </source>
</reference>
<dbReference type="InterPro" id="IPR011004">
    <property type="entry name" value="Trimer_LpxA-like_sf"/>
</dbReference>
<protein>
    <submittedName>
        <fullName evidence="4">Glycogen biosynthesis protein</fullName>
    </submittedName>
</protein>
<evidence type="ECO:0000313" key="5">
    <source>
        <dbReference type="Proteomes" id="UP000002294"/>
    </source>
</evidence>
<dbReference type="SUPFAM" id="SSF51161">
    <property type="entry name" value="Trimeric LpxA-like enzymes"/>
    <property type="match status" value="1"/>
</dbReference>
<dbReference type="AlphaFoldDB" id="C7RHD6"/>
<dbReference type="Pfam" id="PF24894">
    <property type="entry name" value="Hexapep_GlmU"/>
    <property type="match status" value="1"/>
</dbReference>
<evidence type="ECO:0000259" key="3">
    <source>
        <dbReference type="Pfam" id="PF24894"/>
    </source>
</evidence>
<dbReference type="OrthoDB" id="9803871at2"/>
<dbReference type="EMBL" id="CP001708">
    <property type="protein sequence ID" value="ACV28897.1"/>
    <property type="molecule type" value="Genomic_DNA"/>
</dbReference>
<dbReference type="KEGG" id="apr:Apre_0869"/>
<dbReference type="GO" id="GO:0008878">
    <property type="term" value="F:glucose-1-phosphate adenylyltransferase activity"/>
    <property type="evidence" value="ECO:0007669"/>
    <property type="project" value="InterPro"/>
</dbReference>
<sequence length="374" mass="42787">MPNIVALIYSSEFKERNYGVLCKHRPDYMLPFGGRYRIIDFALSNIANHDISRVVLYADRMIRSTLDHIGNGKSWELNRRNGGLLINSPSYSSNGNLSEIETYYDTIRYFEDHPSDYIYIKNPMYINKVDITDAKETMESNNLDCLIFSSKTVDKDGYYLNRRIISSDEEGKPCSVGLNLGMSEDIDLFLGSIMIKRDLFLRILRTAMERNSQMSLLNAIFSFAGDANIDFYRHNKEFEIISDINSFFEANMKLLNKEDFDQLFYEDGLVYTKSKDEPSTSYTKESNVKNSLIANGSIIRGDVENSIIFRGVDIGKGATIKNSIIFQDTVISDGAILNYAITDKRTFVDKDTRLFGNRSHPFVTSKDEHLEKGL</sequence>
<dbReference type="NCBIfam" id="TIGR02092">
    <property type="entry name" value="glgD"/>
    <property type="match status" value="1"/>
</dbReference>
<dbReference type="SUPFAM" id="SSF53448">
    <property type="entry name" value="Nucleotide-diphospho-sugar transferases"/>
    <property type="match status" value="1"/>
</dbReference>
<dbReference type="HOGENOM" id="CLU_029499_14_0_9"/>
<dbReference type="InterPro" id="IPR011832">
    <property type="entry name" value="GlgDAde_trans"/>
</dbReference>
<dbReference type="Gene3D" id="3.90.550.10">
    <property type="entry name" value="Spore Coat Polysaccharide Biosynthesis Protein SpsA, Chain A"/>
    <property type="match status" value="1"/>
</dbReference>
<evidence type="ECO:0000256" key="1">
    <source>
        <dbReference type="ARBA" id="ARBA00010443"/>
    </source>
</evidence>
<dbReference type="InterPro" id="IPR029044">
    <property type="entry name" value="Nucleotide-diphossugar_trans"/>
</dbReference>
<evidence type="ECO:0000313" key="4">
    <source>
        <dbReference type="EMBL" id="ACV28897.1"/>
    </source>
</evidence>
<keyword evidence="5" id="KW-1185">Reference proteome</keyword>
<dbReference type="PANTHER" id="PTHR43523:SF6">
    <property type="entry name" value="GLYCOGEN BIOSYNTHESIS PROTEIN GLGD"/>
    <property type="match status" value="1"/>
</dbReference>
<dbReference type="GO" id="GO:0005978">
    <property type="term" value="P:glycogen biosynthetic process"/>
    <property type="evidence" value="ECO:0007669"/>
    <property type="project" value="UniProtKB-KW"/>
</dbReference>
<dbReference type="RefSeq" id="WP_015777800.1">
    <property type="nucleotide sequence ID" value="NC_013171.1"/>
</dbReference>
<dbReference type="InterPro" id="IPR056818">
    <property type="entry name" value="GlmU/GlgC-like_hexapep"/>
</dbReference>
<gene>
    <name evidence="4" type="ordered locus">Apre_0869</name>
</gene>
<dbReference type="Gene3D" id="2.160.10.10">
    <property type="entry name" value="Hexapeptide repeat proteins"/>
    <property type="match status" value="1"/>
</dbReference>
<proteinExistence type="inferred from homology"/>